<name>A0ABD3W4S9_SINWO</name>
<dbReference type="Proteomes" id="UP001634394">
    <property type="component" value="Unassembled WGS sequence"/>
</dbReference>
<dbReference type="Pfam" id="PF22601">
    <property type="entry name" value="RIM2a_ZnF"/>
    <property type="match status" value="1"/>
</dbReference>
<protein>
    <recommendedName>
        <fullName evidence="2">RIM zinc finger domain-containing protein</fullName>
    </recommendedName>
</protein>
<evidence type="ECO:0000259" key="2">
    <source>
        <dbReference type="Pfam" id="PF22601"/>
    </source>
</evidence>
<dbReference type="InterPro" id="IPR011011">
    <property type="entry name" value="Znf_FYVE_PHD"/>
</dbReference>
<dbReference type="InterPro" id="IPR013083">
    <property type="entry name" value="Znf_RING/FYVE/PHD"/>
</dbReference>
<dbReference type="PANTHER" id="PTHR12157:SF21">
    <property type="entry name" value="RAB3 INTERACTING MOLECULE, ISOFORM F"/>
    <property type="match status" value="1"/>
</dbReference>
<keyword evidence="1" id="KW-0677">Repeat</keyword>
<evidence type="ECO:0000313" key="3">
    <source>
        <dbReference type="EMBL" id="KAL3868421.1"/>
    </source>
</evidence>
<reference evidence="3 4" key="1">
    <citation type="submission" date="2024-11" db="EMBL/GenBank/DDBJ databases">
        <title>Chromosome-level genome assembly of the freshwater bivalve Anodonta woodiana.</title>
        <authorList>
            <person name="Chen X."/>
        </authorList>
    </citation>
    <scope>NUCLEOTIDE SEQUENCE [LARGE SCALE GENOMIC DNA]</scope>
    <source>
        <strain evidence="3">MN2024</strain>
        <tissue evidence="3">Gills</tissue>
    </source>
</reference>
<feature type="domain" description="RIM zinc finger" evidence="2">
    <location>
        <begin position="21"/>
        <end position="50"/>
    </location>
</feature>
<proteinExistence type="predicted"/>
<dbReference type="Gene3D" id="3.30.40.10">
    <property type="entry name" value="Zinc/RING finger domain, C3HC4 (zinc finger)"/>
    <property type="match status" value="1"/>
</dbReference>
<dbReference type="PANTHER" id="PTHR12157">
    <property type="entry name" value="REGULATING SYNAPTIC MEMBRANE EXOCYTOSIS PROTEIN"/>
    <property type="match status" value="1"/>
</dbReference>
<organism evidence="3 4">
    <name type="scientific">Sinanodonta woodiana</name>
    <name type="common">Chinese pond mussel</name>
    <name type="synonym">Anodonta woodiana</name>
    <dbReference type="NCBI Taxonomy" id="1069815"/>
    <lineage>
        <taxon>Eukaryota</taxon>
        <taxon>Metazoa</taxon>
        <taxon>Spiralia</taxon>
        <taxon>Lophotrochozoa</taxon>
        <taxon>Mollusca</taxon>
        <taxon>Bivalvia</taxon>
        <taxon>Autobranchia</taxon>
        <taxon>Heteroconchia</taxon>
        <taxon>Palaeoheterodonta</taxon>
        <taxon>Unionida</taxon>
        <taxon>Unionoidea</taxon>
        <taxon>Unionidae</taxon>
        <taxon>Unioninae</taxon>
        <taxon>Sinanodonta</taxon>
    </lineage>
</organism>
<dbReference type="AlphaFoldDB" id="A0ABD3W4S9"/>
<sequence length="62" mass="7362">EQVKQQESLKGKFKHVDLRLCRLCYKTKFADGIGKACYECHKRVCNRCGSYLRPEWNPKKNK</sequence>
<dbReference type="InterPro" id="IPR054386">
    <property type="entry name" value="RIM_Znf"/>
</dbReference>
<accession>A0ABD3W4S9</accession>
<feature type="non-terminal residue" evidence="3">
    <location>
        <position position="1"/>
    </location>
</feature>
<dbReference type="InterPro" id="IPR039032">
    <property type="entry name" value="Rim-like"/>
</dbReference>
<evidence type="ECO:0000313" key="4">
    <source>
        <dbReference type="Proteomes" id="UP001634394"/>
    </source>
</evidence>
<dbReference type="EMBL" id="JBJQND010000008">
    <property type="protein sequence ID" value="KAL3868421.1"/>
    <property type="molecule type" value="Genomic_DNA"/>
</dbReference>
<keyword evidence="4" id="KW-1185">Reference proteome</keyword>
<evidence type="ECO:0000256" key="1">
    <source>
        <dbReference type="ARBA" id="ARBA00022737"/>
    </source>
</evidence>
<comment type="caution">
    <text evidence="3">The sequence shown here is derived from an EMBL/GenBank/DDBJ whole genome shotgun (WGS) entry which is preliminary data.</text>
</comment>
<dbReference type="SUPFAM" id="SSF57903">
    <property type="entry name" value="FYVE/PHD zinc finger"/>
    <property type="match status" value="1"/>
</dbReference>
<feature type="non-terminal residue" evidence="3">
    <location>
        <position position="62"/>
    </location>
</feature>
<gene>
    <name evidence="3" type="ORF">ACJMK2_041229</name>
</gene>